<organism evidence="1 2">
    <name type="scientific">Eisenbergiella tayi</name>
    <dbReference type="NCBI Taxonomy" id="1432052"/>
    <lineage>
        <taxon>Bacteria</taxon>
        <taxon>Bacillati</taxon>
        <taxon>Bacillota</taxon>
        <taxon>Clostridia</taxon>
        <taxon>Lachnospirales</taxon>
        <taxon>Lachnospiraceae</taxon>
        <taxon>Eisenbergiella</taxon>
    </lineage>
</organism>
<accession>A0A1E3A9Y0</accession>
<comment type="caution">
    <text evidence="1">The sequence shown here is derived from an EMBL/GenBank/DDBJ whole genome shotgun (WGS) entry which is preliminary data.</text>
</comment>
<evidence type="ECO:0000313" key="2">
    <source>
        <dbReference type="Proteomes" id="UP000094067"/>
    </source>
</evidence>
<sequence>MKSFLVKSVLAICITVFCVFYLDIMYEQKSDNPIAEVNAFNFVPETIQLANFGSSHGQYAFDWGALKDRGIKCFNFALPSQSFEYDYALLNMHKDEFAEGSIAFIPISYFSFNSEATSPDDIEAISVRYYRILSPQYNPNYSLYKDIVAIRFPILSAGDKIFDLFKPPVTFPSLSDNRQNIVYAAEVSPDVPVQDENTDAVSTDLSSEVPVSAENLEQIYGAEKVQEFEAKGIARYQRHFEGKSEYFEEDKEQNLKKMIELCQERNITPILITTPFSIYYNKYVSEEFMNEFYSKIQGIVSEYGVSYYDYSHDERFQMHLEYFGDADHLNEEGAIYFTDMLTNEIPELKAYLETH</sequence>
<gene>
    <name evidence="1" type="ORF">BEI61_01463</name>
</gene>
<evidence type="ECO:0008006" key="3">
    <source>
        <dbReference type="Google" id="ProtNLM"/>
    </source>
</evidence>
<dbReference type="Proteomes" id="UP000094067">
    <property type="component" value="Unassembled WGS sequence"/>
</dbReference>
<dbReference type="AlphaFoldDB" id="A0A1E3A9Y0"/>
<reference evidence="1 2" key="1">
    <citation type="submission" date="2016-07" db="EMBL/GenBank/DDBJ databases">
        <title>Characterization of isolates of Eisenbergiella tayi derived from blood cultures, using whole genome sequencing.</title>
        <authorList>
            <person name="Burdz T."/>
            <person name="Wiebe D."/>
            <person name="Huynh C."/>
            <person name="Bernard K."/>
        </authorList>
    </citation>
    <scope>NUCLEOTIDE SEQUENCE [LARGE SCALE GENOMIC DNA]</scope>
    <source>
        <strain evidence="1 2">NML 110608</strain>
    </source>
</reference>
<name>A0A1E3A9Y0_9FIRM</name>
<evidence type="ECO:0000313" key="1">
    <source>
        <dbReference type="EMBL" id="ODM05574.1"/>
    </source>
</evidence>
<dbReference type="SUPFAM" id="SSF52266">
    <property type="entry name" value="SGNH hydrolase"/>
    <property type="match status" value="1"/>
</dbReference>
<dbReference type="Gene3D" id="3.40.50.1110">
    <property type="entry name" value="SGNH hydrolase"/>
    <property type="match status" value="1"/>
</dbReference>
<protein>
    <recommendedName>
        <fullName evidence="3">D-alanyl-lipoteichoic acid biosynthesis protein DltD</fullName>
    </recommendedName>
</protein>
<dbReference type="RefSeq" id="WP_069151789.1">
    <property type="nucleotide sequence ID" value="NZ_MCGH01000002.1"/>
</dbReference>
<dbReference type="EMBL" id="MCGH01000002">
    <property type="protein sequence ID" value="ODM05574.1"/>
    <property type="molecule type" value="Genomic_DNA"/>
</dbReference>
<dbReference type="InterPro" id="IPR036514">
    <property type="entry name" value="SGNH_hydro_sf"/>
</dbReference>
<dbReference type="Pfam" id="PF04914">
    <property type="entry name" value="DltD"/>
    <property type="match status" value="1"/>
</dbReference>
<proteinExistence type="predicted"/>
<dbReference type="InterPro" id="IPR006998">
    <property type="entry name" value="DltD"/>
</dbReference>